<protein>
    <submittedName>
        <fullName evidence="9">WW domain-containing protein</fullName>
    </submittedName>
</protein>
<organism evidence="9 10">
    <name type="scientific">Meloidogyne graminicola</name>
    <dbReference type="NCBI Taxonomy" id="189291"/>
    <lineage>
        <taxon>Eukaryota</taxon>
        <taxon>Metazoa</taxon>
        <taxon>Ecdysozoa</taxon>
        <taxon>Nematoda</taxon>
        <taxon>Chromadorea</taxon>
        <taxon>Rhabditida</taxon>
        <taxon>Tylenchina</taxon>
        <taxon>Tylenchomorpha</taxon>
        <taxon>Tylenchoidea</taxon>
        <taxon>Meloidogynidae</taxon>
        <taxon>Meloidogyninae</taxon>
        <taxon>Meloidogyne</taxon>
    </lineage>
</organism>
<dbReference type="PROSITE" id="PS50171">
    <property type="entry name" value="ZF_MATRIN"/>
    <property type="match status" value="1"/>
</dbReference>
<feature type="compositionally biased region" description="Polar residues" evidence="6">
    <location>
        <begin position="291"/>
        <end position="303"/>
    </location>
</feature>
<evidence type="ECO:0000256" key="2">
    <source>
        <dbReference type="ARBA" id="ARBA00022723"/>
    </source>
</evidence>
<dbReference type="GO" id="GO:0071011">
    <property type="term" value="C:precatalytic spliceosome"/>
    <property type="evidence" value="ECO:0007669"/>
    <property type="project" value="TreeGrafter"/>
</dbReference>
<evidence type="ECO:0000256" key="4">
    <source>
        <dbReference type="ARBA" id="ARBA00022833"/>
    </source>
</evidence>
<dbReference type="InterPro" id="IPR040023">
    <property type="entry name" value="WBP4"/>
</dbReference>
<dbReference type="SMART" id="SM00451">
    <property type="entry name" value="ZnF_U1"/>
    <property type="match status" value="1"/>
</dbReference>
<keyword evidence="7" id="KW-0472">Membrane</keyword>
<evidence type="ECO:0000313" key="10">
    <source>
        <dbReference type="Proteomes" id="UP000605970"/>
    </source>
</evidence>
<keyword evidence="4" id="KW-0862">Zinc</keyword>
<evidence type="ECO:0000313" key="9">
    <source>
        <dbReference type="EMBL" id="KAF7636731.1"/>
    </source>
</evidence>
<dbReference type="PANTHER" id="PTHR13173:SF10">
    <property type="entry name" value="WW DOMAIN-BINDING PROTEIN 4"/>
    <property type="match status" value="1"/>
</dbReference>
<dbReference type="EMBL" id="JABEBT010000027">
    <property type="protein sequence ID" value="KAF7636731.1"/>
    <property type="molecule type" value="Genomic_DNA"/>
</dbReference>
<comment type="caution">
    <text evidence="9">The sequence shown here is derived from an EMBL/GenBank/DDBJ whole genome shotgun (WGS) entry which is preliminary data.</text>
</comment>
<dbReference type="OrthoDB" id="191651at2759"/>
<reference evidence="9" key="1">
    <citation type="journal article" date="2020" name="Ecol. Evol.">
        <title>Genome structure and content of the rice root-knot nematode (Meloidogyne graminicola).</title>
        <authorList>
            <person name="Phan N.T."/>
            <person name="Danchin E.G.J."/>
            <person name="Klopp C."/>
            <person name="Perfus-Barbeoch L."/>
            <person name="Kozlowski D.K."/>
            <person name="Koutsovoulos G.D."/>
            <person name="Lopez-Roques C."/>
            <person name="Bouchez O."/>
            <person name="Zahm M."/>
            <person name="Besnard G."/>
            <person name="Bellafiore S."/>
        </authorList>
    </citation>
    <scope>NUCLEOTIDE SEQUENCE</scope>
    <source>
        <strain evidence="9">VN-18</strain>
    </source>
</reference>
<evidence type="ECO:0000256" key="7">
    <source>
        <dbReference type="SAM" id="Phobius"/>
    </source>
</evidence>
<dbReference type="InterPro" id="IPR013085">
    <property type="entry name" value="U1-CZ_Znf_C2H2"/>
</dbReference>
<feature type="compositionally biased region" description="Basic and acidic residues" evidence="6">
    <location>
        <begin position="267"/>
        <end position="278"/>
    </location>
</feature>
<evidence type="ECO:0000256" key="3">
    <source>
        <dbReference type="ARBA" id="ARBA00022771"/>
    </source>
</evidence>
<keyword evidence="7" id="KW-0812">Transmembrane</keyword>
<proteinExistence type="predicted"/>
<dbReference type="Proteomes" id="UP000605970">
    <property type="component" value="Unassembled WGS sequence"/>
</dbReference>
<dbReference type="InterPro" id="IPR003604">
    <property type="entry name" value="Matrin/U1-like-C_Znf_C2H2"/>
</dbReference>
<comment type="subcellular location">
    <subcellularLocation>
        <location evidence="1">Nucleus</location>
    </subcellularLocation>
</comment>
<keyword evidence="5" id="KW-0539">Nucleus</keyword>
<keyword evidence="3" id="KW-0863">Zinc-finger</keyword>
<keyword evidence="10" id="KW-1185">Reference proteome</keyword>
<dbReference type="PANTHER" id="PTHR13173">
    <property type="entry name" value="WW DOMAIN BINDING PROTEIN 4"/>
    <property type="match status" value="1"/>
</dbReference>
<dbReference type="InterPro" id="IPR000690">
    <property type="entry name" value="Matrin/U1-C_Znf_C2H2"/>
</dbReference>
<name>A0A8S9ZUQ8_9BILA</name>
<dbReference type="AlphaFoldDB" id="A0A8S9ZUQ8"/>
<feature type="region of interest" description="Disordered" evidence="6">
    <location>
        <begin position="215"/>
        <end position="248"/>
    </location>
</feature>
<evidence type="ECO:0000256" key="1">
    <source>
        <dbReference type="ARBA" id="ARBA00004123"/>
    </source>
</evidence>
<dbReference type="GO" id="GO:0000398">
    <property type="term" value="P:mRNA splicing, via spliceosome"/>
    <property type="evidence" value="ECO:0007669"/>
    <property type="project" value="InterPro"/>
</dbReference>
<gene>
    <name evidence="9" type="ORF">Mgra_00003913</name>
</gene>
<dbReference type="Pfam" id="PF06220">
    <property type="entry name" value="zf-U1"/>
    <property type="match status" value="1"/>
</dbReference>
<dbReference type="GO" id="GO:0008270">
    <property type="term" value="F:zinc ion binding"/>
    <property type="evidence" value="ECO:0007669"/>
    <property type="project" value="UniProtKB-KW"/>
</dbReference>
<keyword evidence="2" id="KW-0479">Metal-binding</keyword>
<feature type="transmembrane region" description="Helical" evidence="7">
    <location>
        <begin position="58"/>
        <end position="78"/>
    </location>
</feature>
<keyword evidence="7" id="KW-1133">Transmembrane helix</keyword>
<evidence type="ECO:0000256" key="5">
    <source>
        <dbReference type="ARBA" id="ARBA00023242"/>
    </source>
</evidence>
<feature type="compositionally biased region" description="Basic and acidic residues" evidence="6">
    <location>
        <begin position="215"/>
        <end position="228"/>
    </location>
</feature>
<feature type="region of interest" description="Disordered" evidence="6">
    <location>
        <begin position="267"/>
        <end position="303"/>
    </location>
</feature>
<dbReference type="GO" id="GO:0003723">
    <property type="term" value="F:RNA binding"/>
    <property type="evidence" value="ECO:0007669"/>
    <property type="project" value="TreeGrafter"/>
</dbReference>
<accession>A0A8S9ZUQ8</accession>
<evidence type="ECO:0000259" key="8">
    <source>
        <dbReference type="PROSITE" id="PS50171"/>
    </source>
</evidence>
<feature type="domain" description="Matrin-type" evidence="8">
    <location>
        <begin position="11"/>
        <end position="42"/>
    </location>
</feature>
<sequence>MTDYWKSYAKKFCEICKCWYADNKISAERHELGARHKVMVQQRIRDSAKKAKNKELKVLFLNRFLVILKFFLVKYLAFKNFFVETRWDQPKRFYTSDEYAKKYNEIAAHIATKNQSLINSGTVSSDFECTQAIAPTFAPQIMPTSSEAKITRERPIKKEQLGKQKKRRWDITEDPKVPEELIKIEPKPELIVTSEIANSTLEDFKGHPYGPWVPVKKEIPKPEPIKRPEKPKKHYDDLPEQNYGPGTSTVIPEELLEVASIDPEEFEFKQKQLPEQKKNVKNAVGFRRPGNSGNKSFRNNKAN</sequence>
<evidence type="ECO:0000256" key="6">
    <source>
        <dbReference type="SAM" id="MobiDB-lite"/>
    </source>
</evidence>